<evidence type="ECO:0000313" key="1">
    <source>
        <dbReference type="EMBL" id="SDP52344.1"/>
    </source>
</evidence>
<keyword evidence="2" id="KW-1185">Reference proteome</keyword>
<accession>A0A1H0TEB2</accession>
<dbReference type="Pfam" id="PF19940">
    <property type="entry name" value="DUF6402"/>
    <property type="match status" value="1"/>
</dbReference>
<dbReference type="InterPro" id="IPR045646">
    <property type="entry name" value="DUF6402"/>
</dbReference>
<gene>
    <name evidence="1" type="ORF">SAMN04489708_1154</name>
</gene>
<dbReference type="AlphaFoldDB" id="A0A1H0TEB2"/>
<reference evidence="2" key="1">
    <citation type="submission" date="2016-10" db="EMBL/GenBank/DDBJ databases">
        <authorList>
            <person name="Varghese N."/>
            <person name="Submissions S."/>
        </authorList>
    </citation>
    <scope>NUCLEOTIDE SEQUENCE [LARGE SCALE GENOMIC DNA]</scope>
    <source>
        <strain evidence="2">DSM 17101</strain>
    </source>
</reference>
<protein>
    <submittedName>
        <fullName evidence="1">Uncharacterized protein</fullName>
    </submittedName>
</protein>
<evidence type="ECO:0000313" key="2">
    <source>
        <dbReference type="Proteomes" id="UP000199317"/>
    </source>
</evidence>
<name>A0A1H0TEB2_9BURK</name>
<dbReference type="RefSeq" id="WP_092835060.1">
    <property type="nucleotide sequence ID" value="NZ_FNJL01000015.1"/>
</dbReference>
<organism evidence="1 2">
    <name type="scientific">Paracidovorax cattleyae</name>
    <dbReference type="NCBI Taxonomy" id="80868"/>
    <lineage>
        <taxon>Bacteria</taxon>
        <taxon>Pseudomonadati</taxon>
        <taxon>Pseudomonadota</taxon>
        <taxon>Betaproteobacteria</taxon>
        <taxon>Burkholderiales</taxon>
        <taxon>Comamonadaceae</taxon>
        <taxon>Paracidovorax</taxon>
    </lineage>
</organism>
<proteinExistence type="predicted"/>
<sequence length="294" mass="33711">MNDIVRVDTERLRARLEEKLPPKVRRFRLDDIPGVMRSRLGWPVAAALMERWFRGVGFEITLPIKRSLPPNRLGQLPDWQLDEDTVHMEWALGFARVRAAMASLQAQWNSPAGIAQLKRRIEEQMGSLASQSWRFGNLNQPAKVLDSTCQVNFLEVGRFGDPMDDFYGAMGESTLKIAVSGLVTSKEPSKMAIAVDELAFYLKDSYDFNDDSFISQPLGFWSHQGVARSPRSTLDVPLTEQWTYTDSSEADRQSYLVQNRHFRQWRSLYGRGGDFVIVSDVHRVRLPFSIKLEW</sequence>
<dbReference type="EMBL" id="FNJL01000015">
    <property type="protein sequence ID" value="SDP52344.1"/>
    <property type="molecule type" value="Genomic_DNA"/>
</dbReference>
<dbReference type="Proteomes" id="UP000199317">
    <property type="component" value="Unassembled WGS sequence"/>
</dbReference>
<dbReference type="OrthoDB" id="6986732at2"/>